<feature type="chain" id="PRO_5045141759" description="Lipoprotein" evidence="1">
    <location>
        <begin position="22"/>
        <end position="176"/>
    </location>
</feature>
<comment type="caution">
    <text evidence="2">The sequence shown here is derived from an EMBL/GenBank/DDBJ whole genome shotgun (WGS) entry which is preliminary data.</text>
</comment>
<proteinExistence type="predicted"/>
<protein>
    <recommendedName>
        <fullName evidence="4">Lipoprotein</fullName>
    </recommendedName>
</protein>
<dbReference type="EMBL" id="JBHSGB010000001">
    <property type="protein sequence ID" value="MFC4653511.1"/>
    <property type="molecule type" value="Genomic_DNA"/>
</dbReference>
<evidence type="ECO:0000256" key="1">
    <source>
        <dbReference type="SAM" id="SignalP"/>
    </source>
</evidence>
<gene>
    <name evidence="2" type="ORF">ACFO3I_00600</name>
</gene>
<accession>A0ABV9JGE4</accession>
<keyword evidence="3" id="KW-1185">Reference proteome</keyword>
<reference evidence="3" key="1">
    <citation type="journal article" date="2019" name="Int. J. Syst. Evol. Microbiol.">
        <title>The Global Catalogue of Microorganisms (GCM) 10K type strain sequencing project: providing services to taxonomists for standard genome sequencing and annotation.</title>
        <authorList>
            <consortium name="The Broad Institute Genomics Platform"/>
            <consortium name="The Broad Institute Genome Sequencing Center for Infectious Disease"/>
            <person name="Wu L."/>
            <person name="Ma J."/>
        </authorList>
    </citation>
    <scope>NUCLEOTIDE SEQUENCE [LARGE SCALE GENOMIC DNA]</scope>
    <source>
        <strain evidence="3">DT28</strain>
    </source>
</reference>
<organism evidence="2 3">
    <name type="scientific">Rheinheimera marina</name>
    <dbReference type="NCBI Taxonomy" id="1774958"/>
    <lineage>
        <taxon>Bacteria</taxon>
        <taxon>Pseudomonadati</taxon>
        <taxon>Pseudomonadota</taxon>
        <taxon>Gammaproteobacteria</taxon>
        <taxon>Chromatiales</taxon>
        <taxon>Chromatiaceae</taxon>
        <taxon>Rheinheimera</taxon>
    </lineage>
</organism>
<evidence type="ECO:0008006" key="4">
    <source>
        <dbReference type="Google" id="ProtNLM"/>
    </source>
</evidence>
<dbReference type="PROSITE" id="PS51257">
    <property type="entry name" value="PROKAR_LIPOPROTEIN"/>
    <property type="match status" value="1"/>
</dbReference>
<feature type="signal peptide" evidence="1">
    <location>
        <begin position="1"/>
        <end position="21"/>
    </location>
</feature>
<sequence>MKVFYSCWCLMLLTACSSLQYQERLQQPMPLPEGEWTLTRLHPNDLVLVTEMRWQDKSSQDLVQSFVFEQQSNVNLQDTKRIDDEQGQLNCDLLFDSQILNQTPQRGYPQLTWVSECKSSNGSYSKVLHKAIAGKDSLYVFNRIWRTQPLQTEWDLWLDYSRRIYVCDQRQASSCQ</sequence>
<dbReference type="Proteomes" id="UP001595962">
    <property type="component" value="Unassembled WGS sequence"/>
</dbReference>
<keyword evidence="1" id="KW-0732">Signal</keyword>
<evidence type="ECO:0000313" key="3">
    <source>
        <dbReference type="Proteomes" id="UP001595962"/>
    </source>
</evidence>
<evidence type="ECO:0000313" key="2">
    <source>
        <dbReference type="EMBL" id="MFC4653511.1"/>
    </source>
</evidence>
<name>A0ABV9JGE4_9GAMM</name>
<dbReference type="RefSeq" id="WP_377330870.1">
    <property type="nucleotide sequence ID" value="NZ_JBHSGB010000001.1"/>
</dbReference>